<dbReference type="AlphaFoldDB" id="A0A420BF77"/>
<sequence length="124" mass="13794">MSSIKNFLELPTDKQIGETHHFFLIRDGFPVSPGHTLIISKALRTDYFDLTPDEKADLDNAIGLARSLVESEFTPDGYNIGMNCGESAGQTVFHFHCHLIPRYSGDMENPRGGVRHVIPSKGSY</sequence>
<dbReference type="EMBL" id="RAPY01000001">
    <property type="protein sequence ID" value="RKE55353.1"/>
    <property type="molecule type" value="Genomic_DNA"/>
</dbReference>
<name>A0A420BF77_SPHD1</name>
<dbReference type="PANTHER" id="PTHR42997:SF1">
    <property type="entry name" value="AP-4-A PHOSPHORYLASE"/>
    <property type="match status" value="1"/>
</dbReference>
<evidence type="ECO:0000313" key="3">
    <source>
        <dbReference type="EMBL" id="RKE55353.1"/>
    </source>
</evidence>
<feature type="short sequence motif" description="Histidine triad motif" evidence="1">
    <location>
        <begin position="94"/>
        <end position="98"/>
    </location>
</feature>
<keyword evidence="3" id="KW-0378">Hydrolase</keyword>
<dbReference type="GO" id="GO:0016787">
    <property type="term" value="F:hydrolase activity"/>
    <property type="evidence" value="ECO:0007669"/>
    <property type="project" value="UniProtKB-KW"/>
</dbReference>
<dbReference type="PROSITE" id="PS51084">
    <property type="entry name" value="HIT_2"/>
    <property type="match status" value="1"/>
</dbReference>
<dbReference type="InterPro" id="IPR052908">
    <property type="entry name" value="AP-4-A_phosphorylase"/>
</dbReference>
<dbReference type="Gene3D" id="3.30.428.10">
    <property type="entry name" value="HIT-like"/>
    <property type="match status" value="1"/>
</dbReference>
<gene>
    <name evidence="3" type="ORF">DFQ12_0184</name>
</gene>
<proteinExistence type="predicted"/>
<feature type="domain" description="HIT" evidence="2">
    <location>
        <begin position="1"/>
        <end position="109"/>
    </location>
</feature>
<accession>A0A420BF77</accession>
<keyword evidence="4" id="KW-1185">Reference proteome</keyword>
<organism evidence="3 4">
    <name type="scientific">Sphingobacterium detergens</name>
    <dbReference type="NCBI Taxonomy" id="1145106"/>
    <lineage>
        <taxon>Bacteria</taxon>
        <taxon>Pseudomonadati</taxon>
        <taxon>Bacteroidota</taxon>
        <taxon>Sphingobacteriia</taxon>
        <taxon>Sphingobacteriales</taxon>
        <taxon>Sphingobacteriaceae</taxon>
        <taxon>Sphingobacterium</taxon>
    </lineage>
</organism>
<dbReference type="SUPFAM" id="SSF54197">
    <property type="entry name" value="HIT-like"/>
    <property type="match status" value="1"/>
</dbReference>
<dbReference type="InterPro" id="IPR036265">
    <property type="entry name" value="HIT-like_sf"/>
</dbReference>
<reference evidence="3 4" key="1">
    <citation type="submission" date="2018-09" db="EMBL/GenBank/DDBJ databases">
        <title>Genomic Encyclopedia of Type Strains, Phase III (KMG-III): the genomes of soil and plant-associated and newly described type strains.</title>
        <authorList>
            <person name="Whitman W."/>
        </authorList>
    </citation>
    <scope>NUCLEOTIDE SEQUENCE [LARGE SCALE GENOMIC DNA]</scope>
    <source>
        <strain evidence="3 4">CECT 7938</strain>
    </source>
</reference>
<dbReference type="InterPro" id="IPR011146">
    <property type="entry name" value="HIT-like"/>
</dbReference>
<dbReference type="Proteomes" id="UP000286246">
    <property type="component" value="Unassembled WGS sequence"/>
</dbReference>
<dbReference type="Pfam" id="PF01230">
    <property type="entry name" value="HIT"/>
    <property type="match status" value="1"/>
</dbReference>
<dbReference type="PANTHER" id="PTHR42997">
    <property type="entry name" value="HIT FAMILY HYDROLASE"/>
    <property type="match status" value="1"/>
</dbReference>
<evidence type="ECO:0000256" key="1">
    <source>
        <dbReference type="PROSITE-ProRule" id="PRU00464"/>
    </source>
</evidence>
<protein>
    <submittedName>
        <fullName evidence="3">Diadenosine tetraphosphate (Ap4A) HIT family hydrolase</fullName>
    </submittedName>
</protein>
<evidence type="ECO:0000259" key="2">
    <source>
        <dbReference type="PROSITE" id="PS51084"/>
    </source>
</evidence>
<dbReference type="RefSeq" id="WP_208642405.1">
    <property type="nucleotide sequence ID" value="NZ_RAPY01000001.1"/>
</dbReference>
<evidence type="ECO:0000313" key="4">
    <source>
        <dbReference type="Proteomes" id="UP000286246"/>
    </source>
</evidence>
<comment type="caution">
    <text evidence="3">The sequence shown here is derived from an EMBL/GenBank/DDBJ whole genome shotgun (WGS) entry which is preliminary data.</text>
</comment>